<sequence length="187" mass="19523">MKKILSIFAVGVLSLSANTVLADGIGTSVTGSLAFQGLPINFFDPANKGVPPGFGNHVRTKVTIGSGTEFGYSDSDNLDTANFTGSTLTITDTGFRDGQAPFEMKFTDPDFKSFSLMSNDLGVDFSFAGDTLTVKFAGGDFTGEETTVLSYVPNQTQTGITPEPATLALLGTGMLAVAGVVRKRLVS</sequence>
<evidence type="ECO:0000313" key="3">
    <source>
        <dbReference type="EMBL" id="XCB34920.1"/>
    </source>
</evidence>
<dbReference type="RefSeq" id="WP_353066490.1">
    <property type="nucleotide sequence ID" value="NZ_CP132942.1"/>
</dbReference>
<dbReference type="InterPro" id="IPR013424">
    <property type="entry name" value="Ice-binding_C"/>
</dbReference>
<gene>
    <name evidence="3" type="ORF">RBB77_08495</name>
</gene>
<dbReference type="Pfam" id="PF07589">
    <property type="entry name" value="PEP-CTERM"/>
    <property type="match status" value="1"/>
</dbReference>
<evidence type="ECO:0000256" key="1">
    <source>
        <dbReference type="SAM" id="SignalP"/>
    </source>
</evidence>
<organism evidence="3">
    <name type="scientific">Tunturiibacter psychrotolerans</name>
    <dbReference type="NCBI Taxonomy" id="3069686"/>
    <lineage>
        <taxon>Bacteria</taxon>
        <taxon>Pseudomonadati</taxon>
        <taxon>Acidobacteriota</taxon>
        <taxon>Terriglobia</taxon>
        <taxon>Terriglobales</taxon>
        <taxon>Acidobacteriaceae</taxon>
        <taxon>Tunturiibacter</taxon>
    </lineage>
</organism>
<reference evidence="3" key="1">
    <citation type="submission" date="2023-08" db="EMBL/GenBank/DDBJ databases">
        <authorList>
            <person name="Messyasz A."/>
            <person name="Mannisto M.K."/>
            <person name="Kerkhof L.J."/>
            <person name="Haggblom M."/>
        </authorList>
    </citation>
    <scope>NUCLEOTIDE SEQUENCE</scope>
    <source>
        <strain evidence="3">X5P6</strain>
    </source>
</reference>
<dbReference type="EMBL" id="CP132942">
    <property type="protein sequence ID" value="XCB34920.1"/>
    <property type="molecule type" value="Genomic_DNA"/>
</dbReference>
<dbReference type="AlphaFoldDB" id="A0AAU7ZVD2"/>
<protein>
    <submittedName>
        <fullName evidence="3">PEP-CTERM sorting domain-containing protein</fullName>
    </submittedName>
</protein>
<feature type="chain" id="PRO_5043627613" evidence="1">
    <location>
        <begin position="23"/>
        <end position="187"/>
    </location>
</feature>
<reference evidence="3" key="2">
    <citation type="journal article" date="2024" name="Environ. Microbiol.">
        <title>Genome analysis and description of Tunturibacter gen. nov. expands the diversity of Terriglobia in tundra soils.</title>
        <authorList>
            <person name="Messyasz A."/>
            <person name="Mannisto M.K."/>
            <person name="Kerkhof L.J."/>
            <person name="Haggblom M.M."/>
        </authorList>
    </citation>
    <scope>NUCLEOTIDE SEQUENCE</scope>
    <source>
        <strain evidence="3">X5P6</strain>
    </source>
</reference>
<dbReference type="NCBIfam" id="TIGR02595">
    <property type="entry name" value="PEP_CTERM"/>
    <property type="match status" value="1"/>
</dbReference>
<accession>A0AAU7ZVD2</accession>
<dbReference type="KEGG" id="tpsc:RBB77_08495"/>
<name>A0AAU7ZVD2_9BACT</name>
<evidence type="ECO:0000259" key="2">
    <source>
        <dbReference type="Pfam" id="PF07589"/>
    </source>
</evidence>
<feature type="domain" description="Ice-binding protein C-terminal" evidence="2">
    <location>
        <begin position="161"/>
        <end position="183"/>
    </location>
</feature>
<proteinExistence type="predicted"/>
<feature type="signal peptide" evidence="1">
    <location>
        <begin position="1"/>
        <end position="22"/>
    </location>
</feature>
<keyword evidence="1" id="KW-0732">Signal</keyword>